<evidence type="ECO:0000256" key="1">
    <source>
        <dbReference type="SAM" id="MobiDB-lite"/>
    </source>
</evidence>
<organism evidence="2">
    <name type="scientific">freshwater metagenome</name>
    <dbReference type="NCBI Taxonomy" id="449393"/>
    <lineage>
        <taxon>unclassified sequences</taxon>
        <taxon>metagenomes</taxon>
        <taxon>ecological metagenomes</taxon>
    </lineage>
</organism>
<reference evidence="2" key="1">
    <citation type="submission" date="2020-05" db="EMBL/GenBank/DDBJ databases">
        <authorList>
            <person name="Chiriac C."/>
            <person name="Salcher M."/>
            <person name="Ghai R."/>
            <person name="Kavagutti S V."/>
        </authorList>
    </citation>
    <scope>NUCLEOTIDE SEQUENCE</scope>
</reference>
<proteinExistence type="predicted"/>
<feature type="region of interest" description="Disordered" evidence="1">
    <location>
        <begin position="20"/>
        <end position="41"/>
    </location>
</feature>
<feature type="compositionally biased region" description="Low complexity" evidence="1">
    <location>
        <begin position="20"/>
        <end position="39"/>
    </location>
</feature>
<accession>A0A6J7JKX8</accession>
<dbReference type="AlphaFoldDB" id="A0A6J7JKX8"/>
<sequence length="57" mass="6266">MGLRINRRVKLGQGFSANLGKSGVSVSKRSKRGSVNSRGTGTVRLMRGVSWMFGKRR</sequence>
<dbReference type="EMBL" id="CAFBMX010000014">
    <property type="protein sequence ID" value="CAB4943673.1"/>
    <property type="molecule type" value="Genomic_DNA"/>
</dbReference>
<name>A0A6J7JKX8_9ZZZZ</name>
<protein>
    <submittedName>
        <fullName evidence="2">Unannotated protein</fullName>
    </submittedName>
</protein>
<gene>
    <name evidence="2" type="ORF">UFOPK3674_01975</name>
</gene>
<evidence type="ECO:0000313" key="2">
    <source>
        <dbReference type="EMBL" id="CAB4943673.1"/>
    </source>
</evidence>